<dbReference type="InterPro" id="IPR051686">
    <property type="entry name" value="Lipoprotein_DolP"/>
</dbReference>
<feature type="domain" description="BON" evidence="2">
    <location>
        <begin position="51"/>
        <end position="120"/>
    </location>
</feature>
<keyword evidence="1" id="KW-0732">Signal</keyword>
<protein>
    <submittedName>
        <fullName evidence="3">BON domain-containing protein</fullName>
    </submittedName>
</protein>
<sequence>MSQRFTNPRSSSRMLAIGAALAMSLAAPLAIAADGAATQTKAHESSQQPVEDSWITTKVKADLLVDEQTKGLDINVSTTNGVVTLAGRLDSTVQVDKAVSIARGIKGVKSVDATTLTVKPRG</sequence>
<dbReference type="PROSITE" id="PS50914">
    <property type="entry name" value="BON"/>
    <property type="match status" value="1"/>
</dbReference>
<name>A0ABW2Y8J9_9GAMM</name>
<organism evidence="3 4">
    <name type="scientific">Lysobacter brunescens</name>
    <dbReference type="NCBI Taxonomy" id="262323"/>
    <lineage>
        <taxon>Bacteria</taxon>
        <taxon>Pseudomonadati</taxon>
        <taxon>Pseudomonadota</taxon>
        <taxon>Gammaproteobacteria</taxon>
        <taxon>Lysobacterales</taxon>
        <taxon>Lysobacteraceae</taxon>
        <taxon>Lysobacter</taxon>
    </lineage>
</organism>
<keyword evidence="4" id="KW-1185">Reference proteome</keyword>
<evidence type="ECO:0000313" key="4">
    <source>
        <dbReference type="Proteomes" id="UP001597110"/>
    </source>
</evidence>
<feature type="signal peptide" evidence="1">
    <location>
        <begin position="1"/>
        <end position="32"/>
    </location>
</feature>
<comment type="caution">
    <text evidence="3">The sequence shown here is derived from an EMBL/GenBank/DDBJ whole genome shotgun (WGS) entry which is preliminary data.</text>
</comment>
<dbReference type="InterPro" id="IPR014004">
    <property type="entry name" value="Transpt-assoc_nodulatn_dom_bac"/>
</dbReference>
<dbReference type="InterPro" id="IPR007055">
    <property type="entry name" value="BON_dom"/>
</dbReference>
<dbReference type="Proteomes" id="UP001597110">
    <property type="component" value="Unassembled WGS sequence"/>
</dbReference>
<evidence type="ECO:0000256" key="1">
    <source>
        <dbReference type="SAM" id="SignalP"/>
    </source>
</evidence>
<proteinExistence type="predicted"/>
<dbReference type="RefSeq" id="WP_386822336.1">
    <property type="nucleotide sequence ID" value="NZ_JBHTIF010000001.1"/>
</dbReference>
<feature type="chain" id="PRO_5046557930" evidence="1">
    <location>
        <begin position="33"/>
        <end position="122"/>
    </location>
</feature>
<evidence type="ECO:0000313" key="3">
    <source>
        <dbReference type="EMBL" id="MFD0724687.1"/>
    </source>
</evidence>
<dbReference type="SMART" id="SM00749">
    <property type="entry name" value="BON"/>
    <property type="match status" value="1"/>
</dbReference>
<dbReference type="PANTHER" id="PTHR34606:SF15">
    <property type="entry name" value="BON DOMAIN-CONTAINING PROTEIN"/>
    <property type="match status" value="1"/>
</dbReference>
<dbReference type="Pfam" id="PF04972">
    <property type="entry name" value="BON"/>
    <property type="match status" value="1"/>
</dbReference>
<reference evidence="4" key="1">
    <citation type="journal article" date="2019" name="Int. J. Syst. Evol. Microbiol.">
        <title>The Global Catalogue of Microorganisms (GCM) 10K type strain sequencing project: providing services to taxonomists for standard genome sequencing and annotation.</title>
        <authorList>
            <consortium name="The Broad Institute Genomics Platform"/>
            <consortium name="The Broad Institute Genome Sequencing Center for Infectious Disease"/>
            <person name="Wu L."/>
            <person name="Ma J."/>
        </authorList>
    </citation>
    <scope>NUCLEOTIDE SEQUENCE [LARGE SCALE GENOMIC DNA]</scope>
    <source>
        <strain evidence="4">CCUG 55585</strain>
    </source>
</reference>
<gene>
    <name evidence="3" type="ORF">ACFQ0E_03645</name>
</gene>
<accession>A0ABW2Y8J9</accession>
<dbReference type="Gene3D" id="3.30.1340.30">
    <property type="match status" value="1"/>
</dbReference>
<dbReference type="EMBL" id="JBHTIF010000001">
    <property type="protein sequence ID" value="MFD0724687.1"/>
    <property type="molecule type" value="Genomic_DNA"/>
</dbReference>
<dbReference type="PANTHER" id="PTHR34606">
    <property type="entry name" value="BON DOMAIN-CONTAINING PROTEIN"/>
    <property type="match status" value="1"/>
</dbReference>
<evidence type="ECO:0000259" key="2">
    <source>
        <dbReference type="PROSITE" id="PS50914"/>
    </source>
</evidence>